<dbReference type="EMBL" id="BKCP01004283">
    <property type="protein sequence ID" value="GER29778.1"/>
    <property type="molecule type" value="Genomic_DNA"/>
</dbReference>
<gene>
    <name evidence="1" type="ORF">STAS_05677</name>
</gene>
<organism evidence="1 2">
    <name type="scientific">Striga asiatica</name>
    <name type="common">Asiatic witchweed</name>
    <name type="synonym">Buchnera asiatica</name>
    <dbReference type="NCBI Taxonomy" id="4170"/>
    <lineage>
        <taxon>Eukaryota</taxon>
        <taxon>Viridiplantae</taxon>
        <taxon>Streptophyta</taxon>
        <taxon>Embryophyta</taxon>
        <taxon>Tracheophyta</taxon>
        <taxon>Spermatophyta</taxon>
        <taxon>Magnoliopsida</taxon>
        <taxon>eudicotyledons</taxon>
        <taxon>Gunneridae</taxon>
        <taxon>Pentapetalae</taxon>
        <taxon>asterids</taxon>
        <taxon>lamiids</taxon>
        <taxon>Lamiales</taxon>
        <taxon>Orobanchaceae</taxon>
        <taxon>Buchnereae</taxon>
        <taxon>Striga</taxon>
    </lineage>
</organism>
<proteinExistence type="predicted"/>
<reference evidence="2" key="1">
    <citation type="journal article" date="2019" name="Curr. Biol.">
        <title>Genome Sequence of Striga asiatica Provides Insight into the Evolution of Plant Parasitism.</title>
        <authorList>
            <person name="Yoshida S."/>
            <person name="Kim S."/>
            <person name="Wafula E.K."/>
            <person name="Tanskanen J."/>
            <person name="Kim Y.M."/>
            <person name="Honaas L."/>
            <person name="Yang Z."/>
            <person name="Spallek T."/>
            <person name="Conn C.E."/>
            <person name="Ichihashi Y."/>
            <person name="Cheong K."/>
            <person name="Cui S."/>
            <person name="Der J.P."/>
            <person name="Gundlach H."/>
            <person name="Jiao Y."/>
            <person name="Hori C."/>
            <person name="Ishida J.K."/>
            <person name="Kasahara H."/>
            <person name="Kiba T."/>
            <person name="Kim M.S."/>
            <person name="Koo N."/>
            <person name="Laohavisit A."/>
            <person name="Lee Y.H."/>
            <person name="Lumba S."/>
            <person name="McCourt P."/>
            <person name="Mortimer J.C."/>
            <person name="Mutuku J.M."/>
            <person name="Nomura T."/>
            <person name="Sasaki-Sekimoto Y."/>
            <person name="Seto Y."/>
            <person name="Wang Y."/>
            <person name="Wakatake T."/>
            <person name="Sakakibara H."/>
            <person name="Demura T."/>
            <person name="Yamaguchi S."/>
            <person name="Yoneyama K."/>
            <person name="Manabe R.I."/>
            <person name="Nelson D.C."/>
            <person name="Schulman A.H."/>
            <person name="Timko M.P."/>
            <person name="dePamphilis C.W."/>
            <person name="Choi D."/>
            <person name="Shirasu K."/>
        </authorList>
    </citation>
    <scope>NUCLEOTIDE SEQUENCE [LARGE SCALE GENOMIC DNA]</scope>
    <source>
        <strain evidence="2">cv. UVA1</strain>
    </source>
</reference>
<evidence type="ECO:0000313" key="1">
    <source>
        <dbReference type="EMBL" id="GER29778.1"/>
    </source>
</evidence>
<dbReference type="Proteomes" id="UP000325081">
    <property type="component" value="Unassembled WGS sequence"/>
</dbReference>
<name>A0A5A7PB97_STRAF</name>
<protein>
    <submittedName>
        <fullName evidence="1">BRCT domain-containing DNA repair protein</fullName>
    </submittedName>
</protein>
<dbReference type="AlphaFoldDB" id="A0A5A7PB97"/>
<keyword evidence="2" id="KW-1185">Reference proteome</keyword>
<evidence type="ECO:0000313" key="2">
    <source>
        <dbReference type="Proteomes" id="UP000325081"/>
    </source>
</evidence>
<accession>A0A5A7PB97</accession>
<sequence length="184" mass="20118">MSPSPFHFSHHYTRRIPSSTAPRQKHASSWASEAETAKLEMLALSKHSAVLTLHATLPSLGTEHSVAAMLCVGGSSKLSLLIYQHVLKIGASNISLDCLRIVKGRSSLLLPIFPPQLFPLQAIANSKNSLILSPSQTLEDLEKISLKNISWSLVSSRAHDQSSVMPQHAHEKALAYRITDRLPS</sequence>
<comment type="caution">
    <text evidence="1">The sequence shown here is derived from an EMBL/GenBank/DDBJ whole genome shotgun (WGS) entry which is preliminary data.</text>
</comment>